<dbReference type="AlphaFoldDB" id="A0A9D4ZQC4"/>
<comment type="caution">
    <text evidence="2">The sequence shown here is derived from an EMBL/GenBank/DDBJ whole genome shotgun (WGS) entry which is preliminary data.</text>
</comment>
<accession>A0A9D4ZQC4</accession>
<feature type="region of interest" description="Disordered" evidence="1">
    <location>
        <begin position="1"/>
        <end position="21"/>
    </location>
</feature>
<evidence type="ECO:0000256" key="1">
    <source>
        <dbReference type="SAM" id="MobiDB-lite"/>
    </source>
</evidence>
<feature type="compositionally biased region" description="Polar residues" evidence="1">
    <location>
        <begin position="97"/>
        <end position="127"/>
    </location>
</feature>
<evidence type="ECO:0000313" key="2">
    <source>
        <dbReference type="EMBL" id="KAI5083888.1"/>
    </source>
</evidence>
<evidence type="ECO:0000313" key="3">
    <source>
        <dbReference type="Proteomes" id="UP000886520"/>
    </source>
</evidence>
<feature type="region of interest" description="Disordered" evidence="1">
    <location>
        <begin position="77"/>
        <end position="140"/>
    </location>
</feature>
<protein>
    <submittedName>
        <fullName evidence="2">Uncharacterized protein</fullName>
    </submittedName>
</protein>
<gene>
    <name evidence="2" type="ORF">GOP47_0000057</name>
</gene>
<keyword evidence="3" id="KW-1185">Reference proteome</keyword>
<dbReference type="Proteomes" id="UP000886520">
    <property type="component" value="Chromosome 1"/>
</dbReference>
<reference evidence="2" key="1">
    <citation type="submission" date="2021-01" db="EMBL/GenBank/DDBJ databases">
        <title>Adiantum capillus-veneris genome.</title>
        <authorList>
            <person name="Fang Y."/>
            <person name="Liao Q."/>
        </authorList>
    </citation>
    <scope>NUCLEOTIDE SEQUENCE</scope>
    <source>
        <strain evidence="2">H3</strain>
        <tissue evidence="2">Leaf</tissue>
    </source>
</reference>
<proteinExistence type="predicted"/>
<organism evidence="2 3">
    <name type="scientific">Adiantum capillus-veneris</name>
    <name type="common">Maidenhair fern</name>
    <dbReference type="NCBI Taxonomy" id="13818"/>
    <lineage>
        <taxon>Eukaryota</taxon>
        <taxon>Viridiplantae</taxon>
        <taxon>Streptophyta</taxon>
        <taxon>Embryophyta</taxon>
        <taxon>Tracheophyta</taxon>
        <taxon>Polypodiopsida</taxon>
        <taxon>Polypodiidae</taxon>
        <taxon>Polypodiales</taxon>
        <taxon>Pteridineae</taxon>
        <taxon>Pteridaceae</taxon>
        <taxon>Vittarioideae</taxon>
        <taxon>Adiantum</taxon>
    </lineage>
</organism>
<dbReference type="EMBL" id="JABFUD020000001">
    <property type="protein sequence ID" value="KAI5083888.1"/>
    <property type="molecule type" value="Genomic_DNA"/>
</dbReference>
<feature type="compositionally biased region" description="Basic and acidic residues" evidence="1">
    <location>
        <begin position="129"/>
        <end position="140"/>
    </location>
</feature>
<name>A0A9D4ZQC4_ADICA</name>
<sequence>MDTNNLTPPQPQANLTSDLSSSVAIGPSLPDFISAAAYARAETSASRPATLTPIPTNKEDATTNPYENITEELEQLPEESFDFSSVLTKGSHDVNHNENTPSLPTTNPLQTGNLPTLQHGGLSSINPHPNEEVLPHLKQP</sequence>
<feature type="region of interest" description="Disordered" evidence="1">
    <location>
        <begin position="39"/>
        <end position="64"/>
    </location>
</feature>